<proteinExistence type="predicted"/>
<protein>
    <submittedName>
        <fullName evidence="3">Maternal embryonic leucine zipper kinase</fullName>
    </submittedName>
</protein>
<gene>
    <name evidence="3" type="primary">melk_0</name>
    <name evidence="3" type="ORF">GWK47_027189</name>
</gene>
<dbReference type="EMBL" id="JACEEZ010026136">
    <property type="protein sequence ID" value="KAG0694543.1"/>
    <property type="molecule type" value="Genomic_DNA"/>
</dbReference>
<comment type="caution">
    <text evidence="3">The sequence shown here is derived from an EMBL/GenBank/DDBJ whole genome shotgun (WGS) entry which is preliminary data.</text>
</comment>
<dbReference type="PROSITE" id="PS00107">
    <property type="entry name" value="PROTEIN_KINASE_ATP"/>
    <property type="match status" value="1"/>
</dbReference>
<organism evidence="3 4">
    <name type="scientific">Chionoecetes opilio</name>
    <name type="common">Atlantic snow crab</name>
    <name type="synonym">Cancer opilio</name>
    <dbReference type="NCBI Taxonomy" id="41210"/>
    <lineage>
        <taxon>Eukaryota</taxon>
        <taxon>Metazoa</taxon>
        <taxon>Ecdysozoa</taxon>
        <taxon>Arthropoda</taxon>
        <taxon>Crustacea</taxon>
        <taxon>Multicrustacea</taxon>
        <taxon>Malacostraca</taxon>
        <taxon>Eumalacostraca</taxon>
        <taxon>Eucarida</taxon>
        <taxon>Decapoda</taxon>
        <taxon>Pleocyemata</taxon>
        <taxon>Brachyura</taxon>
        <taxon>Eubrachyura</taxon>
        <taxon>Majoidea</taxon>
        <taxon>Majidae</taxon>
        <taxon>Chionoecetes</taxon>
    </lineage>
</organism>
<evidence type="ECO:0000256" key="1">
    <source>
        <dbReference type="PROSITE-ProRule" id="PRU10141"/>
    </source>
</evidence>
<evidence type="ECO:0000313" key="3">
    <source>
        <dbReference type="EMBL" id="KAG0694543.1"/>
    </source>
</evidence>
<dbReference type="PROSITE" id="PS50011">
    <property type="entry name" value="PROTEIN_KINASE_DOM"/>
    <property type="match status" value="1"/>
</dbReference>
<dbReference type="Proteomes" id="UP000770661">
    <property type="component" value="Unassembled WGS sequence"/>
</dbReference>
<sequence length="125" mass="13525">MPQQVSPYAALEGQYDLHETIGSGGFAKVKLATHLLTGEKVAVKIMDKRQLGSLSTKISPKHSVAFSISTETIPRSSSVITHFAVVLTLRGSRRDSAQLHQHLLAVAPLPHIPDTPNPQPQRLSS</sequence>
<dbReference type="AlphaFoldDB" id="A0A8J8WA98"/>
<accession>A0A8J8WA98</accession>
<feature type="domain" description="Protein kinase" evidence="2">
    <location>
        <begin position="15"/>
        <end position="125"/>
    </location>
</feature>
<keyword evidence="1" id="KW-0067">ATP-binding</keyword>
<dbReference type="GO" id="GO:0005524">
    <property type="term" value="F:ATP binding"/>
    <property type="evidence" value="ECO:0007669"/>
    <property type="project" value="UniProtKB-UniRule"/>
</dbReference>
<dbReference type="Gene3D" id="3.30.200.20">
    <property type="entry name" value="Phosphorylase Kinase, domain 1"/>
    <property type="match status" value="1"/>
</dbReference>
<name>A0A8J8WA98_CHIOP</name>
<evidence type="ECO:0000259" key="2">
    <source>
        <dbReference type="PROSITE" id="PS50011"/>
    </source>
</evidence>
<dbReference type="InterPro" id="IPR000719">
    <property type="entry name" value="Prot_kinase_dom"/>
</dbReference>
<dbReference type="GO" id="GO:0004672">
    <property type="term" value="F:protein kinase activity"/>
    <property type="evidence" value="ECO:0007669"/>
    <property type="project" value="InterPro"/>
</dbReference>
<keyword evidence="3" id="KW-0808">Transferase</keyword>
<dbReference type="InterPro" id="IPR011009">
    <property type="entry name" value="Kinase-like_dom_sf"/>
</dbReference>
<keyword evidence="3" id="KW-0418">Kinase</keyword>
<dbReference type="SUPFAM" id="SSF56112">
    <property type="entry name" value="Protein kinase-like (PK-like)"/>
    <property type="match status" value="1"/>
</dbReference>
<dbReference type="InterPro" id="IPR017441">
    <property type="entry name" value="Protein_kinase_ATP_BS"/>
</dbReference>
<keyword evidence="4" id="KW-1185">Reference proteome</keyword>
<reference evidence="3" key="1">
    <citation type="submission" date="2020-07" db="EMBL/GenBank/DDBJ databases">
        <title>The High-quality genome of the commercially important snow crab, Chionoecetes opilio.</title>
        <authorList>
            <person name="Jeong J.-H."/>
            <person name="Ryu S."/>
        </authorList>
    </citation>
    <scope>NUCLEOTIDE SEQUENCE</scope>
    <source>
        <strain evidence="3">MADBK_172401_WGS</strain>
        <tissue evidence="3">Digestive gland</tissue>
    </source>
</reference>
<dbReference type="OrthoDB" id="193931at2759"/>
<keyword evidence="1" id="KW-0547">Nucleotide-binding</keyword>
<feature type="binding site" evidence="1">
    <location>
        <position position="44"/>
    </location>
    <ligand>
        <name>ATP</name>
        <dbReference type="ChEBI" id="CHEBI:30616"/>
    </ligand>
</feature>
<evidence type="ECO:0000313" key="4">
    <source>
        <dbReference type="Proteomes" id="UP000770661"/>
    </source>
</evidence>